<dbReference type="InterPro" id="IPR001330">
    <property type="entry name" value="Prenyltrans"/>
</dbReference>
<dbReference type="SUPFAM" id="SSF48239">
    <property type="entry name" value="Terpenoid cyclases/Protein prenyltransferases"/>
    <property type="match status" value="1"/>
</dbReference>
<dbReference type="KEGG" id="ftj:FTUN_1146"/>
<accession>A0A6M5YI33</accession>
<feature type="domain" description="Prenyltransferase alpha-alpha toroid" evidence="3">
    <location>
        <begin position="83"/>
        <end position="124"/>
    </location>
</feature>
<protein>
    <recommendedName>
        <fullName evidence="3">Prenyltransferase alpha-alpha toroid domain-containing protein</fullName>
    </recommendedName>
</protein>
<feature type="domain" description="Prenyltransferase alpha-alpha toroid" evidence="3">
    <location>
        <begin position="219"/>
        <end position="294"/>
    </location>
</feature>
<reference evidence="5" key="1">
    <citation type="submission" date="2020-05" db="EMBL/GenBank/DDBJ databases">
        <title>Frigoriglobus tundricola gen. nov., sp. nov., a psychrotolerant cellulolytic planctomycete of the family Gemmataceae with two divergent copies of 16S rRNA gene.</title>
        <authorList>
            <person name="Kulichevskaya I.S."/>
            <person name="Ivanova A.A."/>
            <person name="Naumoff D.G."/>
            <person name="Beletsky A.V."/>
            <person name="Rijpstra W.I.C."/>
            <person name="Sinninghe Damste J.S."/>
            <person name="Mardanov A.V."/>
            <person name="Ravin N.V."/>
            <person name="Dedysh S.N."/>
        </authorList>
    </citation>
    <scope>NUCLEOTIDE SEQUENCE [LARGE SCALE GENOMIC DNA]</scope>
    <source>
        <strain evidence="5">PL17</strain>
    </source>
</reference>
<evidence type="ECO:0000256" key="2">
    <source>
        <dbReference type="SAM" id="SignalP"/>
    </source>
</evidence>
<evidence type="ECO:0000313" key="5">
    <source>
        <dbReference type="Proteomes" id="UP000503447"/>
    </source>
</evidence>
<keyword evidence="5" id="KW-1185">Reference proteome</keyword>
<dbReference type="Proteomes" id="UP000503447">
    <property type="component" value="Chromosome"/>
</dbReference>
<dbReference type="InterPro" id="IPR008930">
    <property type="entry name" value="Terpenoid_cyclase/PrenylTrfase"/>
</dbReference>
<keyword evidence="2" id="KW-0732">Signal</keyword>
<name>A0A6M5YI33_9BACT</name>
<evidence type="ECO:0000256" key="1">
    <source>
        <dbReference type="ARBA" id="ARBA00022737"/>
    </source>
</evidence>
<gene>
    <name evidence="4" type="ORF">FTUN_1146</name>
</gene>
<evidence type="ECO:0000313" key="4">
    <source>
        <dbReference type="EMBL" id="QJW93638.1"/>
    </source>
</evidence>
<feature type="signal peptide" evidence="2">
    <location>
        <begin position="1"/>
        <end position="17"/>
    </location>
</feature>
<dbReference type="Gene3D" id="1.50.10.20">
    <property type="match status" value="2"/>
</dbReference>
<dbReference type="Pfam" id="PF00432">
    <property type="entry name" value="Prenyltrans"/>
    <property type="match status" value="3"/>
</dbReference>
<dbReference type="GO" id="GO:0003824">
    <property type="term" value="F:catalytic activity"/>
    <property type="evidence" value="ECO:0007669"/>
    <property type="project" value="InterPro"/>
</dbReference>
<dbReference type="AlphaFoldDB" id="A0A6M5YI33"/>
<feature type="domain" description="Prenyltransferase alpha-alpha toroid" evidence="3">
    <location>
        <begin position="13"/>
        <end position="57"/>
    </location>
</feature>
<feature type="chain" id="PRO_5026905657" description="Prenyltransferase alpha-alpha toroid domain-containing protein" evidence="2">
    <location>
        <begin position="18"/>
        <end position="306"/>
    </location>
</feature>
<evidence type="ECO:0000259" key="3">
    <source>
        <dbReference type="Pfam" id="PF00432"/>
    </source>
</evidence>
<organism evidence="4 5">
    <name type="scientific">Frigoriglobus tundricola</name>
    <dbReference type="NCBI Taxonomy" id="2774151"/>
    <lineage>
        <taxon>Bacteria</taxon>
        <taxon>Pseudomonadati</taxon>
        <taxon>Planctomycetota</taxon>
        <taxon>Planctomycetia</taxon>
        <taxon>Gemmatales</taxon>
        <taxon>Gemmataceae</taxon>
        <taxon>Frigoriglobus</taxon>
    </lineage>
</organism>
<dbReference type="EMBL" id="CP053452">
    <property type="protein sequence ID" value="QJW93638.1"/>
    <property type="molecule type" value="Genomic_DNA"/>
</dbReference>
<sequence>MRVALAFVFLLPSVSCAQTEEMIRSVEQKLATLKWIQSQEAPEGGFYAAPQNPNSKPAPVASLRATSAAARAWKYLGGEGLGSKFPNKEKHAAFVLKCYDPKTGGFAEPDGKPDVAVTSVGVMAAMELGVPKEKFAKAMDYLKANAKTFEEVRIAAAGVEAWGVKDCPFKLDDWVKVATDYAARPNPKDDPARVAGSATAFFLRLDRKLPDDLSLASLTLRSGQRKDGGWGKVEGDSDIETTYRVMRALMLLRVKPKDPQKLHEYLDAHRTKDAGYSTKPGDPSSMSGVYYYAIVSKWLDDMEEKK</sequence>
<proteinExistence type="predicted"/>
<keyword evidence="1" id="KW-0677">Repeat</keyword>